<dbReference type="Pfam" id="PF01612">
    <property type="entry name" value="DNA_pol_A_exo1"/>
    <property type="match status" value="1"/>
</dbReference>
<keyword evidence="5 6" id="KW-0269">Exonuclease</keyword>
<evidence type="ECO:0000256" key="4">
    <source>
        <dbReference type="ARBA" id="ARBA00022801"/>
    </source>
</evidence>
<dbReference type="NCBIfam" id="TIGR01388">
    <property type="entry name" value="rnd"/>
    <property type="match status" value="1"/>
</dbReference>
<dbReference type="SUPFAM" id="SSF53098">
    <property type="entry name" value="Ribonuclease H-like"/>
    <property type="match status" value="1"/>
</dbReference>
<protein>
    <recommendedName>
        <fullName evidence="6">Ribonuclease D</fullName>
        <shortName evidence="6">RNase D</shortName>
        <ecNumber evidence="6">3.1.13.5</ecNumber>
    </recommendedName>
</protein>
<dbReference type="InterPro" id="IPR036397">
    <property type="entry name" value="RNaseH_sf"/>
</dbReference>
<gene>
    <name evidence="6 8" type="primary">rnd</name>
    <name evidence="8" type="ORF">COA71_12260</name>
</gene>
<dbReference type="InterPro" id="IPR006292">
    <property type="entry name" value="RNase_D"/>
</dbReference>
<evidence type="ECO:0000259" key="7">
    <source>
        <dbReference type="PROSITE" id="PS50967"/>
    </source>
</evidence>
<dbReference type="PANTHER" id="PTHR47649">
    <property type="entry name" value="RIBONUCLEASE D"/>
    <property type="match status" value="1"/>
</dbReference>
<evidence type="ECO:0000313" key="9">
    <source>
        <dbReference type="Proteomes" id="UP000228987"/>
    </source>
</evidence>
<dbReference type="SMART" id="SM00341">
    <property type="entry name" value="HRDC"/>
    <property type="match status" value="1"/>
</dbReference>
<accession>A0A2A5C7U5</accession>
<comment type="similarity">
    <text evidence="6">Belongs to the RNase D family.</text>
</comment>
<dbReference type="Pfam" id="PF00570">
    <property type="entry name" value="HRDC"/>
    <property type="match status" value="1"/>
</dbReference>
<dbReference type="InterPro" id="IPR010997">
    <property type="entry name" value="HRDC-like_sf"/>
</dbReference>
<feature type="domain" description="HRDC" evidence="7">
    <location>
        <begin position="220"/>
        <end position="300"/>
    </location>
</feature>
<reference evidence="9" key="1">
    <citation type="submission" date="2017-08" db="EMBL/GenBank/DDBJ databases">
        <title>A dynamic microbial community with high functional redundancy inhabits the cold, oxic subseafloor aquifer.</title>
        <authorList>
            <person name="Tully B.J."/>
            <person name="Wheat C.G."/>
            <person name="Glazer B.T."/>
            <person name="Huber J.A."/>
        </authorList>
    </citation>
    <scope>NUCLEOTIDE SEQUENCE [LARGE SCALE GENOMIC DNA]</scope>
</reference>
<proteinExistence type="inferred from homology"/>
<organism evidence="8 9">
    <name type="scientific">SAR86 cluster bacterium</name>
    <dbReference type="NCBI Taxonomy" id="2030880"/>
    <lineage>
        <taxon>Bacteria</taxon>
        <taxon>Pseudomonadati</taxon>
        <taxon>Pseudomonadota</taxon>
        <taxon>Gammaproteobacteria</taxon>
        <taxon>SAR86 cluster</taxon>
    </lineage>
</organism>
<dbReference type="SMART" id="SM00474">
    <property type="entry name" value="35EXOc"/>
    <property type="match status" value="1"/>
</dbReference>
<dbReference type="CDD" id="cd06142">
    <property type="entry name" value="RNaseD_exo"/>
    <property type="match status" value="1"/>
</dbReference>
<comment type="caution">
    <text evidence="8">The sequence shown here is derived from an EMBL/GenBank/DDBJ whole genome shotgun (WGS) entry which is preliminary data.</text>
</comment>
<dbReference type="EC" id="3.1.13.5" evidence="6"/>
<dbReference type="Gene3D" id="3.30.420.10">
    <property type="entry name" value="Ribonuclease H-like superfamily/Ribonuclease H"/>
    <property type="match status" value="1"/>
</dbReference>
<dbReference type="HAMAP" id="MF_01899">
    <property type="entry name" value="RNase_D"/>
    <property type="match status" value="1"/>
</dbReference>
<dbReference type="AlphaFoldDB" id="A0A2A5C7U5"/>
<evidence type="ECO:0000256" key="5">
    <source>
        <dbReference type="ARBA" id="ARBA00022839"/>
    </source>
</evidence>
<comment type="catalytic activity">
    <reaction evidence="6">
        <text>Exonucleolytic cleavage that removes extra residues from the 3'-terminus of tRNA to produce 5'-mononucleotides.</text>
        <dbReference type="EC" id="3.1.13.5"/>
    </reaction>
</comment>
<dbReference type="SUPFAM" id="SSF47819">
    <property type="entry name" value="HRDC-like"/>
    <property type="match status" value="2"/>
</dbReference>
<evidence type="ECO:0000256" key="6">
    <source>
        <dbReference type="HAMAP-Rule" id="MF_01899"/>
    </source>
</evidence>
<dbReference type="InterPro" id="IPR012337">
    <property type="entry name" value="RNaseH-like_sf"/>
</dbReference>
<sequence length="391" mass="45158">MDKLTDYSTDYIVITEDHDLNQYCDSWKNKPYLALDTEFMRTDSFYPKVALLQVSDGERNFLIDPLSIADWEQFIALMLAPEITKIFHSCSEDLLVFIRQFGLLPSPVFDTQVANAFLNQGFGLSYQNMVSEQLGIDVPKGETRSNWLQRPLSAQQLDYAALDVAYLPEIYLRQKEALAAMNKLVWVEEDCQRLGNNYKEELAQDFSQTYRNISAAWQLDEEQLVILKVLAEWREKRARHRDKPRNWIIKDKELVTIAKSIPENIEQLSQIEGLNTNFIHYEGRALITLIQDNLNIDAEKLPEALPRPLSNGQKKIFKKAQLLVEKKAGELNLPIEVLGRKRTLISVFQEILKLKSSATEELIDVDKMNLPDELLGWRKEILVEGLLEVLQ</sequence>
<keyword evidence="1 6" id="KW-0963">Cytoplasm</keyword>
<comment type="cofactor">
    <cofactor evidence="6">
        <name>a divalent metal cation</name>
        <dbReference type="ChEBI" id="CHEBI:60240"/>
    </cofactor>
</comment>
<dbReference type="GO" id="GO:0033890">
    <property type="term" value="F:ribonuclease D activity"/>
    <property type="evidence" value="ECO:0007669"/>
    <property type="project" value="UniProtKB-UniRule"/>
</dbReference>
<keyword evidence="2 6" id="KW-0819">tRNA processing</keyword>
<dbReference type="PROSITE" id="PS50967">
    <property type="entry name" value="HRDC"/>
    <property type="match status" value="1"/>
</dbReference>
<dbReference type="PANTHER" id="PTHR47649:SF1">
    <property type="entry name" value="RIBONUCLEASE D"/>
    <property type="match status" value="1"/>
</dbReference>
<comment type="subcellular location">
    <subcellularLocation>
        <location evidence="6">Cytoplasm</location>
    </subcellularLocation>
</comment>
<keyword evidence="3 6" id="KW-0540">Nuclease</keyword>
<dbReference type="GO" id="GO:0008408">
    <property type="term" value="F:3'-5' exonuclease activity"/>
    <property type="evidence" value="ECO:0007669"/>
    <property type="project" value="InterPro"/>
</dbReference>
<evidence type="ECO:0000256" key="1">
    <source>
        <dbReference type="ARBA" id="ARBA00022490"/>
    </source>
</evidence>
<dbReference type="InterPro" id="IPR051086">
    <property type="entry name" value="RNase_D-like"/>
</dbReference>
<comment type="function">
    <text evidence="6">Exonuclease involved in the 3' processing of various precursor tRNAs. Initiates hydrolysis at the 3'-terminus of an RNA molecule and releases 5'-mononucleotides.</text>
</comment>
<dbReference type="GO" id="GO:0003676">
    <property type="term" value="F:nucleic acid binding"/>
    <property type="evidence" value="ECO:0007669"/>
    <property type="project" value="InterPro"/>
</dbReference>
<dbReference type="InterPro" id="IPR002562">
    <property type="entry name" value="3'-5'_exonuclease_dom"/>
</dbReference>
<dbReference type="Gene3D" id="1.10.150.80">
    <property type="entry name" value="HRDC domain"/>
    <property type="match status" value="2"/>
</dbReference>
<dbReference type="GO" id="GO:0000166">
    <property type="term" value="F:nucleotide binding"/>
    <property type="evidence" value="ECO:0007669"/>
    <property type="project" value="InterPro"/>
</dbReference>
<dbReference type="InterPro" id="IPR044876">
    <property type="entry name" value="HRDC_dom_sf"/>
</dbReference>
<dbReference type="EMBL" id="NVWI01000011">
    <property type="protein sequence ID" value="PCJ39944.1"/>
    <property type="molecule type" value="Genomic_DNA"/>
</dbReference>
<evidence type="ECO:0000256" key="3">
    <source>
        <dbReference type="ARBA" id="ARBA00022722"/>
    </source>
</evidence>
<dbReference type="InterPro" id="IPR002121">
    <property type="entry name" value="HRDC_dom"/>
</dbReference>
<name>A0A2A5C7U5_9GAMM</name>
<keyword evidence="4 6" id="KW-0378">Hydrolase</keyword>
<dbReference type="GO" id="GO:0042780">
    <property type="term" value="P:tRNA 3'-end processing"/>
    <property type="evidence" value="ECO:0007669"/>
    <property type="project" value="UniProtKB-UniRule"/>
</dbReference>
<dbReference type="GO" id="GO:0005737">
    <property type="term" value="C:cytoplasm"/>
    <property type="evidence" value="ECO:0007669"/>
    <property type="project" value="UniProtKB-SubCell"/>
</dbReference>
<evidence type="ECO:0000256" key="2">
    <source>
        <dbReference type="ARBA" id="ARBA00022694"/>
    </source>
</evidence>
<dbReference type="Proteomes" id="UP000228987">
    <property type="component" value="Unassembled WGS sequence"/>
</dbReference>
<evidence type="ECO:0000313" key="8">
    <source>
        <dbReference type="EMBL" id="PCJ39944.1"/>
    </source>
</evidence>